<dbReference type="Pfam" id="PF02138">
    <property type="entry name" value="Beach"/>
    <property type="match status" value="1"/>
</dbReference>
<dbReference type="PANTHER" id="PTHR46866:SF1">
    <property type="entry name" value="GH12955P"/>
    <property type="match status" value="1"/>
</dbReference>
<dbReference type="InterPro" id="IPR015943">
    <property type="entry name" value="WD40/YVTN_repeat-like_dom_sf"/>
</dbReference>
<dbReference type="CDD" id="cd06071">
    <property type="entry name" value="Beach"/>
    <property type="match status" value="1"/>
</dbReference>
<dbReference type="Gene3D" id="2.130.10.10">
    <property type="entry name" value="YVTN repeat-like/Quinoprotein amine dehydrogenase"/>
    <property type="match status" value="2"/>
</dbReference>
<keyword evidence="6" id="KW-1185">Reference proteome</keyword>
<gene>
    <name evidence="5" type="ORF">POCULU_LOCUS3647</name>
</gene>
<protein>
    <submittedName>
        <fullName evidence="5">4819_t:CDS:1</fullName>
    </submittedName>
</protein>
<dbReference type="InterPro" id="IPR000409">
    <property type="entry name" value="BEACH_dom"/>
</dbReference>
<dbReference type="OrthoDB" id="26681at2759"/>
<evidence type="ECO:0000259" key="4">
    <source>
        <dbReference type="PROSITE" id="PS50197"/>
    </source>
</evidence>
<dbReference type="Proteomes" id="UP000789572">
    <property type="component" value="Unassembled WGS sequence"/>
</dbReference>
<feature type="compositionally biased region" description="Basic residues" evidence="3">
    <location>
        <begin position="1425"/>
        <end position="1437"/>
    </location>
</feature>
<dbReference type="PROSITE" id="PS50082">
    <property type="entry name" value="WD_REPEATS_2"/>
    <property type="match status" value="1"/>
</dbReference>
<dbReference type="SUPFAM" id="SSF48371">
    <property type="entry name" value="ARM repeat"/>
    <property type="match status" value="1"/>
</dbReference>
<sequence>MVSIDKLTRKELADIISEDLHIDVAFPCFSVEEQTGTGACCVHKHWLQTLKQARFGEKISLPRYSTTRYPYDFDESEEFGEDRQALTTNISINVLLKRASADNKNRPQLYNRYHLDGETFSLDSNDETTTSIRMFIKEQIEGRSVASLSDIEAIYDECSPLFGDLDPQDMDNDDFENYQLARQEVFVDQFLSILYPNSAYFRVIDQETTNDVLFLQKSSVSTDTTLTSPNIIDIFAVIESSRAYYFLASYKGTTLQDLLKYSSGVLNSNVKKAFIVYQLLHSVKSLHERGVVHGGLKLSNILVDENLWISLTGFECRVPSLSDLRQSPVTSLNVNSSGQENGGFWDKSSTSEQAMTPYESQQKELYLQNIPKEIPDESLIMKWVRGDISNFSYIMALNQLAGRRIGDPNFHLIFPWITDFTGPTISQNWRDFTKTKYRLNKGDEQLDFTFDGPVPHHITDILSDITYYVYLARKTPIPVLCQYVRTKYEPNEYPSSLQRLFEWTPDECIPEFYTVYSNQFIRTCPIFNYHCKWASSPEEFVQLHAEALESDYVSSQLHHWIDLTFGCKLSGEDAVKAKNVALPLLDGQDSFMKHGITQLFSDPHPQRAVSWNQTRRQLEFLLRQTETKNSIERYDYISSKRRLLPRDTFFDKTVGAQQFVDKVSDVLISSLPTTEKVIGKPTVNLRSKLSKQVTSPRPASLYEFGNVAIVRDRDIPTASLPDSKDALMRMEHLINLMNSIPIQLPEDMSENMFTEELSHFELAHSFAAKYRHLNPTDNHTNNLEVISPNNILPMADSENLFAYARAWDMYCLGKILLNIYETSPTNTTLSQIIVSQPVYEDGDIVPDPPDDNIFSLQVPISVKEVISALLSPDWTERPSVDAILYASVPAIMLCDNRTTLPIPDCIPEVYDFLTSFHRYEWKDKIKLAERSMDKICDLNDEAFNMILPSLVLLFVHSDTRKEALDIFPKLGRRLGPDETKNHLLKPIISLFESSRSSIPMALFDPLIIGEFLCRFGIPNFLQQLFPLYLESLTIDGQPVAALASTSEFQSKYLNELELTLSPVSPTDASCEQSIPSVARLASSALVDVCTLIGPILTSKHVMKQVYRQILKEGSALSYTIQAIIAICNQFGETFTHLQYAHIITIVDSYSSQLNAKNCSILCNHITLLEKLALQISANKIVLELESGFANILERLLIHEDARTSNTLVSASRDRLIVSQRVIDFLLHITHIIGKAEWENHIVPMLRKYFAEFENLHKSSLTSSDKEEYAHLKEPRRHQLKMEAILKPSLDSDIIENMMYDDFESEETIPLRVASPLSDSSANSKNIGNVHVSASPVVRDSILSRKSVAFDDKKVALTSAHKDTAIVTTSGFSVNRTFSLFGNDNNKKLFESNDKNVEHPVRSFTVGSLKNVLTAASANASISERPKHKSSHLLRKTKSTSEEDLRNWNRYLSTNSEEMSNSMQFTFNDLKLRTYLGHSSRICSIGTNENARVIATGSRDRTVKLWSLDIHHGIENSINEPFSECLLTYNSHKKNSIVDVYFVGAGGSAGLGDILWDPETGRSLHQLGNMRTPYISIKPIFRTRYLVGGLSDTTVTFFDTFNHCLLHTWRSSAAFVGTIKVVCTNPAETLIAVGFSSGVVSLLESRTGMLVGSWKAGDTDIIHLRFFANNYLVTCAPDDHVICIWDTDTVTLIKTIRLTSDIVALNMYKDELITINNSNTITFTPLNENFQAYSSKFRSSTIKSSITSLSILPVNQLLVLGCMEGDLFLYA</sequence>
<reference evidence="5" key="1">
    <citation type="submission" date="2021-06" db="EMBL/GenBank/DDBJ databases">
        <authorList>
            <person name="Kallberg Y."/>
            <person name="Tangrot J."/>
            <person name="Rosling A."/>
        </authorList>
    </citation>
    <scope>NUCLEOTIDE SEQUENCE</scope>
    <source>
        <strain evidence="5">IA702</strain>
    </source>
</reference>
<evidence type="ECO:0000256" key="3">
    <source>
        <dbReference type="SAM" id="MobiDB-lite"/>
    </source>
</evidence>
<dbReference type="InterPro" id="IPR001680">
    <property type="entry name" value="WD40_rpt"/>
</dbReference>
<accession>A0A9N9A7G2</accession>
<proteinExistence type="predicted"/>
<dbReference type="InterPro" id="IPR036372">
    <property type="entry name" value="BEACH_dom_sf"/>
</dbReference>
<evidence type="ECO:0000256" key="2">
    <source>
        <dbReference type="PROSITE-ProRule" id="PRU00221"/>
    </source>
</evidence>
<dbReference type="EMBL" id="CAJVPJ010000415">
    <property type="protein sequence ID" value="CAG8522522.1"/>
    <property type="molecule type" value="Genomic_DNA"/>
</dbReference>
<feature type="domain" description="BEACH" evidence="4">
    <location>
        <begin position="533"/>
        <end position="629"/>
    </location>
</feature>
<dbReference type="Pfam" id="PF00400">
    <property type="entry name" value="WD40"/>
    <property type="match status" value="1"/>
</dbReference>
<dbReference type="Pfam" id="PF00069">
    <property type="entry name" value="Pkinase"/>
    <property type="match status" value="1"/>
</dbReference>
<evidence type="ECO:0000313" key="6">
    <source>
        <dbReference type="Proteomes" id="UP000789572"/>
    </source>
</evidence>
<dbReference type="PROSITE" id="PS50294">
    <property type="entry name" value="WD_REPEATS_REGION"/>
    <property type="match status" value="1"/>
</dbReference>
<feature type="region of interest" description="Disordered" evidence="3">
    <location>
        <begin position="1418"/>
        <end position="1437"/>
    </location>
</feature>
<dbReference type="SUPFAM" id="SSF81837">
    <property type="entry name" value="BEACH domain"/>
    <property type="match status" value="1"/>
</dbReference>
<name>A0A9N9A7G2_9GLOM</name>
<dbReference type="SMART" id="SM00320">
    <property type="entry name" value="WD40"/>
    <property type="match status" value="5"/>
</dbReference>
<dbReference type="GO" id="GO:0005524">
    <property type="term" value="F:ATP binding"/>
    <property type="evidence" value="ECO:0007669"/>
    <property type="project" value="InterPro"/>
</dbReference>
<dbReference type="PROSITE" id="PS50197">
    <property type="entry name" value="BEACH"/>
    <property type="match status" value="1"/>
</dbReference>
<dbReference type="PANTHER" id="PTHR46866">
    <property type="entry name" value="GH12955P"/>
    <property type="match status" value="1"/>
</dbReference>
<dbReference type="SMART" id="SM01026">
    <property type="entry name" value="Beach"/>
    <property type="match status" value="1"/>
</dbReference>
<keyword evidence="1 2" id="KW-0853">WD repeat</keyword>
<dbReference type="Gene3D" id="1.10.1540.10">
    <property type="entry name" value="BEACH domain"/>
    <property type="match status" value="1"/>
</dbReference>
<organism evidence="5 6">
    <name type="scientific">Paraglomus occultum</name>
    <dbReference type="NCBI Taxonomy" id="144539"/>
    <lineage>
        <taxon>Eukaryota</taxon>
        <taxon>Fungi</taxon>
        <taxon>Fungi incertae sedis</taxon>
        <taxon>Mucoromycota</taxon>
        <taxon>Glomeromycotina</taxon>
        <taxon>Glomeromycetes</taxon>
        <taxon>Paraglomerales</taxon>
        <taxon>Paraglomeraceae</taxon>
        <taxon>Paraglomus</taxon>
    </lineage>
</organism>
<evidence type="ECO:0000313" key="5">
    <source>
        <dbReference type="EMBL" id="CAG8522522.1"/>
    </source>
</evidence>
<dbReference type="Gene3D" id="1.10.510.10">
    <property type="entry name" value="Transferase(Phosphotransferase) domain 1"/>
    <property type="match status" value="1"/>
</dbReference>
<dbReference type="InterPro" id="IPR036322">
    <property type="entry name" value="WD40_repeat_dom_sf"/>
</dbReference>
<dbReference type="SUPFAM" id="SSF56112">
    <property type="entry name" value="Protein kinase-like (PK-like)"/>
    <property type="match status" value="1"/>
</dbReference>
<feature type="repeat" description="WD" evidence="2">
    <location>
        <begin position="1474"/>
        <end position="1508"/>
    </location>
</feature>
<evidence type="ECO:0000256" key="1">
    <source>
        <dbReference type="ARBA" id="ARBA00022574"/>
    </source>
</evidence>
<comment type="caution">
    <text evidence="5">The sequence shown here is derived from an EMBL/GenBank/DDBJ whole genome shotgun (WGS) entry which is preliminary data.</text>
</comment>
<dbReference type="InterPro" id="IPR016024">
    <property type="entry name" value="ARM-type_fold"/>
</dbReference>
<dbReference type="SUPFAM" id="SSF50978">
    <property type="entry name" value="WD40 repeat-like"/>
    <property type="match status" value="1"/>
</dbReference>
<dbReference type="GO" id="GO:0004672">
    <property type="term" value="F:protein kinase activity"/>
    <property type="evidence" value="ECO:0007669"/>
    <property type="project" value="InterPro"/>
</dbReference>
<dbReference type="InterPro" id="IPR011009">
    <property type="entry name" value="Kinase-like_dom_sf"/>
</dbReference>
<dbReference type="InterPro" id="IPR000719">
    <property type="entry name" value="Prot_kinase_dom"/>
</dbReference>